<dbReference type="CDD" id="cd00130">
    <property type="entry name" value="PAS"/>
    <property type="match status" value="1"/>
</dbReference>
<evidence type="ECO:0000259" key="3">
    <source>
        <dbReference type="PROSITE" id="PS50883"/>
    </source>
</evidence>
<dbReference type="PROSITE" id="PS50887">
    <property type="entry name" value="GGDEF"/>
    <property type="match status" value="1"/>
</dbReference>
<dbReference type="CDD" id="cd01949">
    <property type="entry name" value="GGDEF"/>
    <property type="match status" value="1"/>
</dbReference>
<evidence type="ECO:0000313" key="6">
    <source>
        <dbReference type="Proteomes" id="UP000022835"/>
    </source>
</evidence>
<dbReference type="InterPro" id="IPR052155">
    <property type="entry name" value="Biofilm_reg_signaling"/>
</dbReference>
<evidence type="ECO:0000313" key="5">
    <source>
        <dbReference type="EMBL" id="KDE99805.1"/>
    </source>
</evidence>
<dbReference type="InterPro" id="IPR000160">
    <property type="entry name" value="GGDEF_dom"/>
</dbReference>
<dbReference type="NCBIfam" id="TIGR00229">
    <property type="entry name" value="sensory_box"/>
    <property type="match status" value="1"/>
</dbReference>
<name>A0A064CHN1_9MYCO</name>
<dbReference type="SUPFAM" id="SSF55785">
    <property type="entry name" value="PYP-like sensor domain (PAS domain)"/>
    <property type="match status" value="1"/>
</dbReference>
<dbReference type="Gene3D" id="3.30.450.40">
    <property type="match status" value="1"/>
</dbReference>
<dbReference type="SMART" id="SM00086">
    <property type="entry name" value="PAC"/>
    <property type="match status" value="1"/>
</dbReference>
<organism evidence="5 6">
    <name type="scientific">Mycolicibacterium aromaticivorans JS19b1 = JCM 16368</name>
    <dbReference type="NCBI Taxonomy" id="1440774"/>
    <lineage>
        <taxon>Bacteria</taxon>
        <taxon>Bacillati</taxon>
        <taxon>Actinomycetota</taxon>
        <taxon>Actinomycetes</taxon>
        <taxon>Mycobacteriales</taxon>
        <taxon>Mycobacteriaceae</taxon>
        <taxon>Mycolicibacterium</taxon>
    </lineage>
</organism>
<dbReference type="Pfam" id="PF08447">
    <property type="entry name" value="PAS_3"/>
    <property type="match status" value="1"/>
</dbReference>
<dbReference type="EMBL" id="JALN02000001">
    <property type="protein sequence ID" value="KDE99805.1"/>
    <property type="molecule type" value="Genomic_DNA"/>
</dbReference>
<dbReference type="InterPro" id="IPR035919">
    <property type="entry name" value="EAL_sf"/>
</dbReference>
<dbReference type="InterPro" id="IPR013655">
    <property type="entry name" value="PAS_fold_3"/>
</dbReference>
<dbReference type="Proteomes" id="UP000022835">
    <property type="component" value="Unassembled WGS sequence"/>
</dbReference>
<gene>
    <name evidence="5" type="ORF">Y900_012880</name>
</gene>
<feature type="domain" description="GGDEF" evidence="4">
    <location>
        <begin position="574"/>
        <end position="707"/>
    </location>
</feature>
<reference evidence="5" key="1">
    <citation type="submission" date="2014-05" db="EMBL/GenBank/DDBJ databases">
        <title>Genome sequence of Mycobacterium aromaticivorans strain JS19b1T (= DSM 45407T).</title>
        <authorList>
            <person name="Kwak Y."/>
            <person name="Park G.-S."/>
            <person name="Li Q.X."/>
            <person name="Lee S.-E."/>
            <person name="Shin J.-H."/>
        </authorList>
    </citation>
    <scope>NUCLEOTIDE SEQUENCE [LARGE SCALE GENOMIC DNA]</scope>
    <source>
        <strain evidence="5">JS19b1</strain>
    </source>
</reference>
<dbReference type="CDD" id="cd01948">
    <property type="entry name" value="EAL"/>
    <property type="match status" value="1"/>
</dbReference>
<feature type="domain" description="EAL" evidence="3">
    <location>
        <begin position="166"/>
        <end position="407"/>
    </location>
</feature>
<dbReference type="Gene3D" id="3.30.70.270">
    <property type="match status" value="1"/>
</dbReference>
<dbReference type="eggNOG" id="COG2199">
    <property type="taxonomic scope" value="Bacteria"/>
</dbReference>
<dbReference type="PROSITE" id="PS50112">
    <property type="entry name" value="PAS"/>
    <property type="match status" value="1"/>
</dbReference>
<dbReference type="PANTHER" id="PTHR44757:SF2">
    <property type="entry name" value="BIOFILM ARCHITECTURE MAINTENANCE PROTEIN MBAA"/>
    <property type="match status" value="1"/>
</dbReference>
<dbReference type="SUPFAM" id="SSF141868">
    <property type="entry name" value="EAL domain-like"/>
    <property type="match status" value="1"/>
</dbReference>
<dbReference type="InterPro" id="IPR000014">
    <property type="entry name" value="PAS"/>
</dbReference>
<proteinExistence type="predicted"/>
<dbReference type="InterPro" id="IPR029016">
    <property type="entry name" value="GAF-like_dom_sf"/>
</dbReference>
<evidence type="ECO:0000259" key="1">
    <source>
        <dbReference type="PROSITE" id="PS50112"/>
    </source>
</evidence>
<dbReference type="Pfam" id="PF00563">
    <property type="entry name" value="EAL"/>
    <property type="match status" value="1"/>
</dbReference>
<dbReference type="Pfam" id="PF00990">
    <property type="entry name" value="GGDEF"/>
    <property type="match status" value="1"/>
</dbReference>
<accession>A0A064CHN1</accession>
<dbReference type="AlphaFoldDB" id="A0A064CHN1"/>
<dbReference type="PANTHER" id="PTHR44757">
    <property type="entry name" value="DIGUANYLATE CYCLASE DGCP"/>
    <property type="match status" value="1"/>
</dbReference>
<dbReference type="NCBIfam" id="TIGR00254">
    <property type="entry name" value="GGDEF"/>
    <property type="match status" value="1"/>
</dbReference>
<dbReference type="STRING" id="1440774.Y900_012880"/>
<dbReference type="InterPro" id="IPR035965">
    <property type="entry name" value="PAS-like_dom_sf"/>
</dbReference>
<dbReference type="OrthoDB" id="23692at2"/>
<dbReference type="InterPro" id="IPR029787">
    <property type="entry name" value="Nucleotide_cyclase"/>
</dbReference>
<keyword evidence="6" id="KW-1185">Reference proteome</keyword>
<dbReference type="InterPro" id="IPR001610">
    <property type="entry name" value="PAC"/>
</dbReference>
<dbReference type="RefSeq" id="WP_036342146.1">
    <property type="nucleotide sequence ID" value="NZ_JALN02000001.1"/>
</dbReference>
<dbReference type="PROSITE" id="PS50883">
    <property type="entry name" value="EAL"/>
    <property type="match status" value="1"/>
</dbReference>
<dbReference type="SUPFAM" id="SSF55781">
    <property type="entry name" value="GAF domain-like"/>
    <property type="match status" value="1"/>
</dbReference>
<dbReference type="eggNOG" id="COG2200">
    <property type="taxonomic scope" value="Bacteria"/>
</dbReference>
<dbReference type="SUPFAM" id="SSF55073">
    <property type="entry name" value="Nucleotide cyclase"/>
    <property type="match status" value="1"/>
</dbReference>
<dbReference type="PROSITE" id="PS50113">
    <property type="entry name" value="PAC"/>
    <property type="match status" value="1"/>
</dbReference>
<feature type="domain" description="PAC" evidence="2">
    <location>
        <begin position="494"/>
        <end position="546"/>
    </location>
</feature>
<dbReference type="InterPro" id="IPR001633">
    <property type="entry name" value="EAL_dom"/>
</dbReference>
<dbReference type="SMART" id="SM00052">
    <property type="entry name" value="EAL"/>
    <property type="match status" value="1"/>
</dbReference>
<protein>
    <submittedName>
        <fullName evidence="5">Diguanylate phosphodiesterase</fullName>
    </submittedName>
</protein>
<feature type="domain" description="PAS" evidence="1">
    <location>
        <begin position="420"/>
        <end position="490"/>
    </location>
</feature>
<evidence type="ECO:0000259" key="2">
    <source>
        <dbReference type="PROSITE" id="PS50113"/>
    </source>
</evidence>
<dbReference type="Pfam" id="PF01590">
    <property type="entry name" value="GAF"/>
    <property type="match status" value="1"/>
</dbReference>
<comment type="caution">
    <text evidence="5">The sequence shown here is derived from an EMBL/GenBank/DDBJ whole genome shotgun (WGS) entry which is preliminary data.</text>
</comment>
<dbReference type="SMART" id="SM00267">
    <property type="entry name" value="GGDEF"/>
    <property type="match status" value="1"/>
</dbReference>
<evidence type="ECO:0000259" key="4">
    <source>
        <dbReference type="PROSITE" id="PS50887"/>
    </source>
</evidence>
<dbReference type="Gene3D" id="3.20.20.450">
    <property type="entry name" value="EAL domain"/>
    <property type="match status" value="1"/>
</dbReference>
<dbReference type="InterPro" id="IPR003018">
    <property type="entry name" value="GAF"/>
</dbReference>
<dbReference type="SMART" id="SM00065">
    <property type="entry name" value="GAF"/>
    <property type="match status" value="1"/>
</dbReference>
<sequence>MGFDGVDEPLAEHGAELPVELVRTLLSLLRNRLGLETAWLSSFRDGVQTFEVLDGETESIGLSAGDRASLFDSYCVRVIDGRLPGIIPDTSANQTTAGLPITREFGLGAYVGVPVLNRSGGTVGMVCAVSREAKPYLADVDLRIVKQIAELIGTLIESPDTGRDTTAAQRASIRRVVYQRDFEVVFQSVHDVATGKVVGVEALARFPREPFRPDGFLAQAALLGLGIELETAIVARVISMLPQLPEDVYVAVNISPSAALVAPWAQMLADVDPARIVLELTEHDAVLDYGALDDALEPCRARGVRVAVDDVGAGFSSFSHVLELSPEFVKIDQSITRHIDVDDARRRLAHAIAELAGQMGATVIAEGVETQGELDAVHSVGISSAQGYYLSRPCPLVHGFPPAAAAASTDLLPTAVDLLGERRFELALAHSPIGMAVVGLDGSFLRTNRALRNMLGYTKRELAELTFQEITHPDDLDADIALLTECLEGRRRSYRIDKRYVAADGRIVWGALTVVVVNAPRDQPRYFVSQIVDVTADRIREADLARQAATDPLTGVANRSAGWSRLEQLDVSGRGYGILFCDIERFKNVNDQYGHRAGDRLLVEVAARLRAAVDDDDMLARWGGDEFLVITDSVNDWELARLADRITDQLESGPVTVAEGRQVLARLTIGFAAHRTGDGRSIDGVLEHADQAMYNKRRRDRARAAGS</sequence>
<dbReference type="InterPro" id="IPR000700">
    <property type="entry name" value="PAS-assoc_C"/>
</dbReference>
<dbReference type="InterPro" id="IPR043128">
    <property type="entry name" value="Rev_trsase/Diguanyl_cyclase"/>
</dbReference>
<dbReference type="SMART" id="SM00091">
    <property type="entry name" value="PAS"/>
    <property type="match status" value="1"/>
</dbReference>
<dbReference type="Gene3D" id="3.30.450.20">
    <property type="entry name" value="PAS domain"/>
    <property type="match status" value="1"/>
</dbReference>